<proteinExistence type="predicted"/>
<evidence type="ECO:0000313" key="2">
    <source>
        <dbReference type="Proteomes" id="UP000322245"/>
    </source>
</evidence>
<sequence length="289" mass="32326">MSNTTKDPMTLNDEEVAEDSFLFYNPSTKDYTSFPTDIPDLLSASAQVYADDMDTDLVWPEDHENVALAEPSASAIEQARPQIDSWLSNVNASKRQQVESLKLSTGVQKQLAFLQTRPSRGPRWIRKAATINRKTLASYERTRPDLSLSEVEKVNNLFWNHRAQVASWFLRAHNVPQSLGQDTTVATAELDDSLSAMDLAGLPMVNTMITAIDLNQGTLEDIQQQEQSEPVSQRQLSEVRHASHGIRQMYDDLRSGEKGPEFQELLGTWIGSLRDLQEAGVTELPAPPE</sequence>
<organism evidence="1 2">
    <name type="scientific">Cryptococcus floricola</name>
    <dbReference type="NCBI Taxonomy" id="2591691"/>
    <lineage>
        <taxon>Eukaryota</taxon>
        <taxon>Fungi</taxon>
        <taxon>Dikarya</taxon>
        <taxon>Basidiomycota</taxon>
        <taxon>Agaricomycotina</taxon>
        <taxon>Tremellomycetes</taxon>
        <taxon>Tremellales</taxon>
        <taxon>Cryptococcaceae</taxon>
        <taxon>Cryptococcus</taxon>
    </lineage>
</organism>
<evidence type="ECO:0000313" key="1">
    <source>
        <dbReference type="EMBL" id="TYJ53832.1"/>
    </source>
</evidence>
<dbReference type="Proteomes" id="UP000322245">
    <property type="component" value="Unassembled WGS sequence"/>
</dbReference>
<comment type="caution">
    <text evidence="1">The sequence shown here is derived from an EMBL/GenBank/DDBJ whole genome shotgun (WGS) entry which is preliminary data.</text>
</comment>
<accession>A0A5D3ASM7</accession>
<dbReference type="AlphaFoldDB" id="A0A5D3ASM7"/>
<dbReference type="EMBL" id="NIDF01000076">
    <property type="protein sequence ID" value="TYJ53832.1"/>
    <property type="molecule type" value="Genomic_DNA"/>
</dbReference>
<reference evidence="1 2" key="1">
    <citation type="submission" date="2017-05" db="EMBL/GenBank/DDBJ databases">
        <title>The Genome Sequence of Tsuchiyaea wingfieldii DSM 27421.</title>
        <authorList>
            <person name="Cuomo C."/>
            <person name="Passer A."/>
            <person name="Billmyre B."/>
            <person name="Heitman J."/>
        </authorList>
    </citation>
    <scope>NUCLEOTIDE SEQUENCE [LARGE SCALE GENOMIC DNA]</scope>
    <source>
        <strain evidence="1 2">DSM 27421</strain>
    </source>
</reference>
<gene>
    <name evidence="1" type="ORF">B9479_005518</name>
</gene>
<name>A0A5D3ASM7_9TREE</name>
<keyword evidence="2" id="KW-1185">Reference proteome</keyword>
<protein>
    <submittedName>
        <fullName evidence="1">Uncharacterized protein</fullName>
    </submittedName>
</protein>